<protein>
    <recommendedName>
        <fullName evidence="4">Zn(2)-C6 fungal-type domain-containing protein</fullName>
    </recommendedName>
</protein>
<feature type="transmembrane region" description="Helical" evidence="3">
    <location>
        <begin position="257"/>
        <end position="276"/>
    </location>
</feature>
<name>A0ABY2GPR3_9HYPO</name>
<dbReference type="SMART" id="SM00066">
    <property type="entry name" value="GAL4"/>
    <property type="match status" value="1"/>
</dbReference>
<dbReference type="PROSITE" id="PS00463">
    <property type="entry name" value="ZN2_CY6_FUNGAL_1"/>
    <property type="match status" value="1"/>
</dbReference>
<sequence>MHATMEANNSNSSNSISSQPPPKNSMDTNSSKKRKRPKDIPSHTRILAACDACRVSKTRCDSARPTCAKCAERGLGCRYPDKDPFSIFETWGKKILGAVEEQGRLLAALTEGARNGLPQQRPDQLARLLDMDGENLETMSRKDTPWTPITGSDMILSWSVFPQERPVSTFPSTEYAEKPKPSALGMLGMTLCTLDRTWPREQANLSGLKQTPQVSNPSPERMFELRDIYMSKIQGKNPIVDADQLDAHIAHVLDNGFGWSATSCLVLLVFALAAVWGNYPDDERRSVETDEELDLYPRQRLTMALPDHRMRESLMYIAMAQKRMSTAYLDDSLLGVVCFCLFGMWYQYNIEPIPGWKMFRTASMMWEAYNLKHSDGKTHRPKQEETVILDVPEVRVASRLHVHMFGTKLTHGLSEVRHELNGLPPCTLQESSFPYALPTFPTIESFEQSPVDARHDASTVHSTTLSYYYYLAEISLRRLLNRTRSAATILSPTIDFLTAAQLAETLQKLEGQLQQWLDCLPPALRFHIPPDSHPSPDEPELVKLMRERYAEVRELLCRAYLYMCLHGGMRLTRSQAETFGAHASLGLRLSVYRIQTENPFFRHPGSWGACRVRFNHALCLIAAYRGKQAGVESAAHVLIPPMWRECVDTVQERLETWGDQGGGIRELSVLLDWLKKL</sequence>
<organism evidence="5 6">
    <name type="scientific">Trichoderma ghanense</name>
    <dbReference type="NCBI Taxonomy" id="65468"/>
    <lineage>
        <taxon>Eukaryota</taxon>
        <taxon>Fungi</taxon>
        <taxon>Dikarya</taxon>
        <taxon>Ascomycota</taxon>
        <taxon>Pezizomycotina</taxon>
        <taxon>Sordariomycetes</taxon>
        <taxon>Hypocreomycetidae</taxon>
        <taxon>Hypocreales</taxon>
        <taxon>Hypocreaceae</taxon>
        <taxon>Trichoderma</taxon>
    </lineage>
</organism>
<dbReference type="Pfam" id="PF00172">
    <property type="entry name" value="Zn_clus"/>
    <property type="match status" value="1"/>
</dbReference>
<dbReference type="GeneID" id="300581937"/>
<feature type="domain" description="Zn(2)-C6 fungal-type" evidence="4">
    <location>
        <begin position="49"/>
        <end position="79"/>
    </location>
</feature>
<dbReference type="PANTHER" id="PTHR47785">
    <property type="entry name" value="ZN(II)2CYS6 TRANSCRIPTION FACTOR (EUROFUNG)-RELATED-RELATED"/>
    <property type="match status" value="1"/>
</dbReference>
<accession>A0ABY2GPR3</accession>
<dbReference type="RefSeq" id="XP_073554094.1">
    <property type="nucleotide sequence ID" value="XM_073707487.1"/>
</dbReference>
<evidence type="ECO:0000313" key="6">
    <source>
        <dbReference type="Proteomes" id="UP001642720"/>
    </source>
</evidence>
<feature type="transmembrane region" description="Helical" evidence="3">
    <location>
        <begin position="328"/>
        <end position="348"/>
    </location>
</feature>
<keyword evidence="3" id="KW-0472">Membrane</keyword>
<dbReference type="EMBL" id="PPTA01000026">
    <property type="protein sequence ID" value="TFA97892.1"/>
    <property type="molecule type" value="Genomic_DNA"/>
</dbReference>
<evidence type="ECO:0000256" key="3">
    <source>
        <dbReference type="SAM" id="Phobius"/>
    </source>
</evidence>
<feature type="compositionally biased region" description="Low complexity" evidence="2">
    <location>
        <begin position="8"/>
        <end position="18"/>
    </location>
</feature>
<dbReference type="CDD" id="cd12148">
    <property type="entry name" value="fungal_TF_MHR"/>
    <property type="match status" value="1"/>
</dbReference>
<dbReference type="PROSITE" id="PS50048">
    <property type="entry name" value="ZN2_CY6_FUNGAL_2"/>
    <property type="match status" value="1"/>
</dbReference>
<keyword evidence="6" id="KW-1185">Reference proteome</keyword>
<proteinExistence type="predicted"/>
<dbReference type="InterPro" id="IPR053181">
    <property type="entry name" value="EcdB-like_regulator"/>
</dbReference>
<evidence type="ECO:0000256" key="1">
    <source>
        <dbReference type="ARBA" id="ARBA00023242"/>
    </source>
</evidence>
<evidence type="ECO:0000259" key="4">
    <source>
        <dbReference type="PROSITE" id="PS50048"/>
    </source>
</evidence>
<dbReference type="Gene3D" id="4.10.240.10">
    <property type="entry name" value="Zn(2)-C6 fungal-type DNA-binding domain"/>
    <property type="match status" value="1"/>
</dbReference>
<dbReference type="CDD" id="cd00067">
    <property type="entry name" value="GAL4"/>
    <property type="match status" value="1"/>
</dbReference>
<evidence type="ECO:0000313" key="5">
    <source>
        <dbReference type="EMBL" id="TFA97892.1"/>
    </source>
</evidence>
<evidence type="ECO:0000256" key="2">
    <source>
        <dbReference type="SAM" id="MobiDB-lite"/>
    </source>
</evidence>
<dbReference type="InterPro" id="IPR001138">
    <property type="entry name" value="Zn2Cys6_DnaBD"/>
</dbReference>
<dbReference type="InterPro" id="IPR036864">
    <property type="entry name" value="Zn2-C6_fun-type_DNA-bd_sf"/>
</dbReference>
<dbReference type="PANTHER" id="PTHR47785:SF5">
    <property type="entry name" value="ZN(II)2CYS6 TRANSCRIPTION FACTOR (EUROFUNG)"/>
    <property type="match status" value="1"/>
</dbReference>
<feature type="region of interest" description="Disordered" evidence="2">
    <location>
        <begin position="1"/>
        <end position="41"/>
    </location>
</feature>
<keyword evidence="1" id="KW-0539">Nucleus</keyword>
<gene>
    <name evidence="5" type="ORF">CCMA1212_010443</name>
</gene>
<dbReference type="Proteomes" id="UP001642720">
    <property type="component" value="Unassembled WGS sequence"/>
</dbReference>
<reference evidence="5 6" key="1">
    <citation type="submission" date="2018-01" db="EMBL/GenBank/DDBJ databases">
        <title>Genome characterization of the sugarcane-associated fungus Trichoderma ghanense CCMA-1212 and their application in lignocelulose bioconversion.</title>
        <authorList>
            <person name="Steindorff A.S."/>
            <person name="Mendes T.D."/>
            <person name="Vilela E.S.D."/>
            <person name="Rodrigues D.S."/>
            <person name="Formighieri E.F."/>
            <person name="Melo I.S."/>
            <person name="Favaro L.C.L."/>
        </authorList>
    </citation>
    <scope>NUCLEOTIDE SEQUENCE [LARGE SCALE GENOMIC DNA]</scope>
    <source>
        <strain evidence="5 6">CCMA-1212</strain>
    </source>
</reference>
<dbReference type="SUPFAM" id="SSF57701">
    <property type="entry name" value="Zn2/Cys6 DNA-binding domain"/>
    <property type="match status" value="1"/>
</dbReference>
<comment type="caution">
    <text evidence="5">The sequence shown here is derived from an EMBL/GenBank/DDBJ whole genome shotgun (WGS) entry which is preliminary data.</text>
</comment>
<keyword evidence="3" id="KW-1133">Transmembrane helix</keyword>
<keyword evidence="3" id="KW-0812">Transmembrane</keyword>